<sequence>MSNATSNADGLLTSTDDHFEQFRTLGSLLIGTFLGLMSQLSCEFTWAVVYVGSKLT</sequence>
<reference evidence="2 3" key="1">
    <citation type="submission" date="2016-10" db="EMBL/GenBank/DDBJ databases">
        <title>Genome sequence of the basidiomycete white-rot fungus Trametes pubescens.</title>
        <authorList>
            <person name="Makela M.R."/>
            <person name="Granchi Z."/>
            <person name="Peng M."/>
            <person name="De Vries R.P."/>
            <person name="Grigoriev I."/>
            <person name="Riley R."/>
            <person name="Hilden K."/>
        </authorList>
    </citation>
    <scope>NUCLEOTIDE SEQUENCE [LARGE SCALE GENOMIC DNA]</scope>
    <source>
        <strain evidence="2 3">FBCC735</strain>
    </source>
</reference>
<evidence type="ECO:0000313" key="2">
    <source>
        <dbReference type="EMBL" id="OJT07243.1"/>
    </source>
</evidence>
<dbReference type="Proteomes" id="UP000184267">
    <property type="component" value="Unassembled WGS sequence"/>
</dbReference>
<evidence type="ECO:0000256" key="1">
    <source>
        <dbReference type="SAM" id="Phobius"/>
    </source>
</evidence>
<keyword evidence="3" id="KW-1185">Reference proteome</keyword>
<accession>A0A1M2VI99</accession>
<name>A0A1M2VI99_TRAPU</name>
<keyword evidence="1" id="KW-0472">Membrane</keyword>
<gene>
    <name evidence="2" type="ORF">TRAPUB_1920</name>
</gene>
<dbReference type="AlphaFoldDB" id="A0A1M2VI99"/>
<keyword evidence="1" id="KW-1133">Transmembrane helix</keyword>
<organism evidence="2 3">
    <name type="scientific">Trametes pubescens</name>
    <name type="common">White-rot fungus</name>
    <dbReference type="NCBI Taxonomy" id="154538"/>
    <lineage>
        <taxon>Eukaryota</taxon>
        <taxon>Fungi</taxon>
        <taxon>Dikarya</taxon>
        <taxon>Basidiomycota</taxon>
        <taxon>Agaricomycotina</taxon>
        <taxon>Agaricomycetes</taxon>
        <taxon>Polyporales</taxon>
        <taxon>Polyporaceae</taxon>
        <taxon>Trametes</taxon>
    </lineage>
</organism>
<evidence type="ECO:0000313" key="3">
    <source>
        <dbReference type="Proteomes" id="UP000184267"/>
    </source>
</evidence>
<dbReference type="EMBL" id="MNAD01001207">
    <property type="protein sequence ID" value="OJT07243.1"/>
    <property type="molecule type" value="Genomic_DNA"/>
</dbReference>
<comment type="caution">
    <text evidence="2">The sequence shown here is derived from an EMBL/GenBank/DDBJ whole genome shotgun (WGS) entry which is preliminary data.</text>
</comment>
<proteinExistence type="predicted"/>
<keyword evidence="1" id="KW-0812">Transmembrane</keyword>
<protein>
    <submittedName>
        <fullName evidence="2">Uncharacterized protein</fullName>
    </submittedName>
</protein>
<feature type="transmembrane region" description="Helical" evidence="1">
    <location>
        <begin position="28"/>
        <end position="51"/>
    </location>
</feature>